<comment type="catalytic activity">
    <reaction evidence="1 17">
        <text>L-histidyl-[protein] + phosphoenolpyruvate = N(pros)-phospho-L-histidyl-[protein] + pyruvate</text>
        <dbReference type="Rhea" id="RHEA:23880"/>
        <dbReference type="Rhea" id="RHEA-COMP:9745"/>
        <dbReference type="Rhea" id="RHEA-COMP:9746"/>
        <dbReference type="ChEBI" id="CHEBI:15361"/>
        <dbReference type="ChEBI" id="CHEBI:29979"/>
        <dbReference type="ChEBI" id="CHEBI:58702"/>
        <dbReference type="ChEBI" id="CHEBI:64837"/>
        <dbReference type="EC" id="2.7.3.9"/>
    </reaction>
</comment>
<dbReference type="Pfam" id="PF00391">
    <property type="entry name" value="PEP-utilizers"/>
    <property type="match status" value="1"/>
</dbReference>
<keyword evidence="10 17" id="KW-0762">Sugar transport</keyword>
<dbReference type="Proteomes" id="UP000246303">
    <property type="component" value="Unassembled WGS sequence"/>
</dbReference>
<evidence type="ECO:0000259" key="23">
    <source>
        <dbReference type="Pfam" id="PF05524"/>
    </source>
</evidence>
<evidence type="ECO:0000256" key="3">
    <source>
        <dbReference type="ARBA" id="ARBA00002728"/>
    </source>
</evidence>
<evidence type="ECO:0000256" key="4">
    <source>
        <dbReference type="ARBA" id="ARBA00004496"/>
    </source>
</evidence>
<dbReference type="SUPFAM" id="SSF51621">
    <property type="entry name" value="Phosphoenolpyruvate/pyruvate domain"/>
    <property type="match status" value="1"/>
</dbReference>
<feature type="binding site" evidence="20">
    <location>
        <position position="442"/>
    </location>
    <ligand>
        <name>Mg(2+)</name>
        <dbReference type="ChEBI" id="CHEBI:18420"/>
    </ligand>
</feature>
<feature type="binding site" evidence="19">
    <location>
        <position position="329"/>
    </location>
    <ligand>
        <name>phosphoenolpyruvate</name>
        <dbReference type="ChEBI" id="CHEBI:58702"/>
    </ligand>
</feature>
<dbReference type="InterPro" id="IPR015813">
    <property type="entry name" value="Pyrv/PenolPyrv_kinase-like_dom"/>
</dbReference>
<feature type="domain" description="Phosphotransferase system enzyme I N-terminal" evidence="23">
    <location>
        <begin position="9"/>
        <end position="128"/>
    </location>
</feature>
<feature type="binding site" evidence="20">
    <location>
        <position position="418"/>
    </location>
    <ligand>
        <name>Mg(2+)</name>
        <dbReference type="ChEBI" id="CHEBI:18420"/>
    </ligand>
</feature>
<keyword evidence="11 17" id="KW-0808">Transferase</keyword>
<dbReference type="RefSeq" id="WP_110105635.1">
    <property type="nucleotide sequence ID" value="NZ_JACBZZ010000001.1"/>
</dbReference>
<feature type="domain" description="PEP-utilising enzyme mobile" evidence="21">
    <location>
        <begin position="157"/>
        <end position="226"/>
    </location>
</feature>
<evidence type="ECO:0000256" key="19">
    <source>
        <dbReference type="PIRSR" id="PIRSR000732-2"/>
    </source>
</evidence>
<evidence type="ECO:0000256" key="9">
    <source>
        <dbReference type="ARBA" id="ARBA00022490"/>
    </source>
</evidence>
<evidence type="ECO:0000256" key="7">
    <source>
        <dbReference type="ARBA" id="ARBA00016544"/>
    </source>
</evidence>
<comment type="function">
    <text evidence="3 17">General (non sugar-specific) component of the phosphoenolpyruvate-dependent sugar phosphotransferase system (sugar PTS). This major carbohydrate active-transport system catalyzes the phosphorylation of incoming sugar substrates concomitantly with their translocation across the cell membrane. Enzyme I transfers the phosphoryl group from phosphoenolpyruvate (PEP) to the phosphoryl carrier protein (HPr).</text>
</comment>
<comment type="caution">
    <text evidence="24">The sequence shown here is derived from an EMBL/GenBank/DDBJ whole genome shotgun (WGS) entry which is preliminary data.</text>
</comment>
<protein>
    <recommendedName>
        <fullName evidence="7 17">Phosphoenolpyruvate-protein phosphotransferase</fullName>
        <ecNumber evidence="6 17">2.7.3.9</ecNumber>
    </recommendedName>
    <alternativeName>
        <fullName evidence="16 17">Phosphotransferase system, enzyme I</fullName>
    </alternativeName>
</protein>
<feature type="binding site" evidence="19">
    <location>
        <position position="452"/>
    </location>
    <ligand>
        <name>phosphoenolpyruvate</name>
        <dbReference type="ChEBI" id="CHEBI:58702"/>
    </ligand>
</feature>
<dbReference type="PROSITE" id="PS00370">
    <property type="entry name" value="PEP_ENZYMES_PHOS_SITE"/>
    <property type="match status" value="1"/>
</dbReference>
<dbReference type="InterPro" id="IPR050499">
    <property type="entry name" value="PEP-utilizing_PTS_enzyme"/>
</dbReference>
<evidence type="ECO:0000256" key="13">
    <source>
        <dbReference type="ARBA" id="ARBA00022723"/>
    </source>
</evidence>
<feature type="binding site" evidence="19">
    <location>
        <begin position="441"/>
        <end position="442"/>
    </location>
    <ligand>
        <name>phosphoenolpyruvate</name>
        <dbReference type="ChEBI" id="CHEBI:58702"/>
    </ligand>
</feature>
<evidence type="ECO:0000256" key="11">
    <source>
        <dbReference type="ARBA" id="ARBA00022679"/>
    </source>
</evidence>
<dbReference type="PANTHER" id="PTHR46244">
    <property type="entry name" value="PHOSPHOENOLPYRUVATE-PROTEIN PHOSPHOTRANSFERASE"/>
    <property type="match status" value="1"/>
</dbReference>
<dbReference type="SUPFAM" id="SSF47831">
    <property type="entry name" value="Enzyme I of the PEP:sugar phosphotransferase system HPr-binding (sub)domain"/>
    <property type="match status" value="1"/>
</dbReference>
<dbReference type="InterPro" id="IPR008731">
    <property type="entry name" value="PTS_EIN"/>
</dbReference>
<dbReference type="Pfam" id="PF05524">
    <property type="entry name" value="PEP-utilisers_N"/>
    <property type="match status" value="1"/>
</dbReference>
<evidence type="ECO:0000256" key="12">
    <source>
        <dbReference type="ARBA" id="ARBA00022683"/>
    </source>
</evidence>
<keyword evidence="14 17" id="KW-0418">Kinase</keyword>
<dbReference type="InterPro" id="IPR008279">
    <property type="entry name" value="PEP-util_enz_mobile_dom"/>
</dbReference>
<name>A0A2V3E041_9MICC</name>
<dbReference type="NCBIfam" id="TIGR01417">
    <property type="entry name" value="PTS_I_fam"/>
    <property type="match status" value="1"/>
</dbReference>
<organism evidence="24 25">
    <name type="scientific">Arthrobacter psychrochitiniphilus</name>
    <dbReference type="NCBI Taxonomy" id="291045"/>
    <lineage>
        <taxon>Bacteria</taxon>
        <taxon>Bacillati</taxon>
        <taxon>Actinomycetota</taxon>
        <taxon>Actinomycetes</taxon>
        <taxon>Micrococcales</taxon>
        <taxon>Micrococcaceae</taxon>
        <taxon>Arthrobacter</taxon>
    </lineage>
</organism>
<feature type="active site" description="Tele-phosphohistidine intermediate" evidence="18">
    <location>
        <position position="191"/>
    </location>
</feature>
<evidence type="ECO:0000256" key="10">
    <source>
        <dbReference type="ARBA" id="ARBA00022597"/>
    </source>
</evidence>
<evidence type="ECO:0000256" key="8">
    <source>
        <dbReference type="ARBA" id="ARBA00022448"/>
    </source>
</evidence>
<dbReference type="AlphaFoldDB" id="A0A2V3E041"/>
<evidence type="ECO:0000313" key="25">
    <source>
        <dbReference type="Proteomes" id="UP000246303"/>
    </source>
</evidence>
<dbReference type="GO" id="GO:0009401">
    <property type="term" value="P:phosphoenolpyruvate-dependent sugar phosphotransferase system"/>
    <property type="evidence" value="ECO:0007669"/>
    <property type="project" value="UniProtKB-KW"/>
</dbReference>
<evidence type="ECO:0000256" key="2">
    <source>
        <dbReference type="ARBA" id="ARBA00001946"/>
    </source>
</evidence>
<dbReference type="Gene3D" id="3.50.30.10">
    <property type="entry name" value="Phosphohistidine domain"/>
    <property type="match status" value="1"/>
</dbReference>
<dbReference type="Pfam" id="PF02896">
    <property type="entry name" value="PEP-utilizers_C"/>
    <property type="match status" value="1"/>
</dbReference>
<dbReference type="PANTHER" id="PTHR46244:SF3">
    <property type="entry name" value="PHOSPHOENOLPYRUVATE-PROTEIN PHOSPHOTRANSFERASE"/>
    <property type="match status" value="1"/>
</dbReference>
<keyword evidence="25" id="KW-1185">Reference proteome</keyword>
<sequence>MIDNASAITGTGVVSGLAYAPALWVNPEPELASKYEALLVEDVRDAEAERWKAAAEMVAARLFQRAATGSGAAADVLSATAALAGDRGLQRATLKMIAAGSTAEAATVAAVGAFIVKFEKLGGLMAERVADLGDIRNRVVSELLGLPEPGVPTPASPIILLADDLAPADTATLDPALIRGIATRLGGPTSHTAIIARQLGIPCIVAAANLADIVDGSVVLLDGFAGTVERGTVPAESESKVLADAERRLAIQSWRGPGRTKDGTAIEILANVQDGAGARIAAGYPAQGVGLFRTELCFLSAQSEPSVTEQASIYGEVLAAFPGQKVVFRTLDAGSDKPVPFVSHPDEENPALGVRGIRLGNVEPGIIERQLDALALAAEQQGIAGAKVMAPMVATLDEARNFATACRARKLSPGIMVEVPSVALLADAFMAEVDFFSIGTNDLTQYTMAADRMAPSLAALTDPWQPAVLALISLSAAAGIRSQKPVGVCGEAAADPLLACILIGLGVSSLSMAPAALAGVGIQLGEVTLSQCQEAAEAVLRTTTTEQARATAREMLSPTIHSNSKE</sequence>
<dbReference type="Gene3D" id="1.10.274.10">
    <property type="entry name" value="PtsI, HPr-binding domain"/>
    <property type="match status" value="1"/>
</dbReference>
<comment type="similarity">
    <text evidence="5 17">Belongs to the PEP-utilizing enzyme family.</text>
</comment>
<dbReference type="GO" id="GO:0016301">
    <property type="term" value="F:kinase activity"/>
    <property type="evidence" value="ECO:0007669"/>
    <property type="project" value="UniProtKB-KW"/>
</dbReference>
<reference evidence="24 25" key="1">
    <citation type="submission" date="2018-05" db="EMBL/GenBank/DDBJ databases">
        <title>Genetic diversity of glacier-inhabiting Cryobacterium bacteria in China and description of Cryobacterium mengkeensis sp. nov. and Arthrobacter glacialis sp. nov.</title>
        <authorList>
            <person name="Liu Q."/>
            <person name="Xin Y.-H."/>
        </authorList>
    </citation>
    <scope>NUCLEOTIDE SEQUENCE [LARGE SCALE GENOMIC DNA]</scope>
    <source>
        <strain evidence="24 25">GP3</strain>
    </source>
</reference>
<dbReference type="GO" id="GO:0046872">
    <property type="term" value="F:metal ion binding"/>
    <property type="evidence" value="ECO:0007669"/>
    <property type="project" value="UniProtKB-KW"/>
</dbReference>
<evidence type="ECO:0000256" key="1">
    <source>
        <dbReference type="ARBA" id="ARBA00000683"/>
    </source>
</evidence>
<dbReference type="InterPro" id="IPR023151">
    <property type="entry name" value="PEP_util_CS"/>
</dbReference>
<evidence type="ECO:0000256" key="16">
    <source>
        <dbReference type="ARBA" id="ARBA00033235"/>
    </source>
</evidence>
<dbReference type="PIRSF" id="PIRSF000732">
    <property type="entry name" value="PTS_enzyme_I"/>
    <property type="match status" value="1"/>
</dbReference>
<dbReference type="OrthoDB" id="9765468at2"/>
<keyword evidence="13 17" id="KW-0479">Metal-binding</keyword>
<dbReference type="SUPFAM" id="SSF52009">
    <property type="entry name" value="Phosphohistidine domain"/>
    <property type="match status" value="1"/>
</dbReference>
<dbReference type="EC" id="2.7.3.9" evidence="6 17"/>
<feature type="active site" description="Proton donor" evidence="18">
    <location>
        <position position="489"/>
    </location>
</feature>
<evidence type="ECO:0000256" key="14">
    <source>
        <dbReference type="ARBA" id="ARBA00022777"/>
    </source>
</evidence>
<evidence type="ECO:0000256" key="18">
    <source>
        <dbReference type="PIRSR" id="PIRSR000732-1"/>
    </source>
</evidence>
<dbReference type="Gene3D" id="3.20.20.60">
    <property type="entry name" value="Phosphoenolpyruvate-binding domains"/>
    <property type="match status" value="1"/>
</dbReference>
<keyword evidence="12 17" id="KW-0598">Phosphotransferase system</keyword>
<dbReference type="InterPro" id="IPR036637">
    <property type="entry name" value="Phosphohistidine_dom_sf"/>
</dbReference>
<evidence type="ECO:0000259" key="21">
    <source>
        <dbReference type="Pfam" id="PF00391"/>
    </source>
</evidence>
<dbReference type="InterPro" id="IPR018274">
    <property type="entry name" value="PEP_util_AS"/>
</dbReference>
<keyword evidence="24" id="KW-0670">Pyruvate</keyword>
<dbReference type="GO" id="GO:0005737">
    <property type="term" value="C:cytoplasm"/>
    <property type="evidence" value="ECO:0007669"/>
    <property type="project" value="UniProtKB-SubCell"/>
</dbReference>
<dbReference type="InterPro" id="IPR040442">
    <property type="entry name" value="Pyrv_kinase-like_dom_sf"/>
</dbReference>
<gene>
    <name evidence="24" type="primary">ptsP</name>
    <name evidence="24" type="ORF">CVS29_07190</name>
</gene>
<comment type="subcellular location">
    <subcellularLocation>
        <location evidence="4 17">Cytoplasm</location>
    </subcellularLocation>
</comment>
<feature type="domain" description="PEP-utilising enzyme C-terminal" evidence="22">
    <location>
        <begin position="257"/>
        <end position="520"/>
    </location>
</feature>
<accession>A0A2V3E041</accession>
<evidence type="ECO:0000259" key="22">
    <source>
        <dbReference type="Pfam" id="PF02896"/>
    </source>
</evidence>
<dbReference type="InterPro" id="IPR000121">
    <property type="entry name" value="PEP_util_C"/>
</dbReference>
<keyword evidence="8 17" id="KW-0813">Transport</keyword>
<evidence type="ECO:0000256" key="6">
    <source>
        <dbReference type="ARBA" id="ARBA00012232"/>
    </source>
</evidence>
<evidence type="ECO:0000256" key="5">
    <source>
        <dbReference type="ARBA" id="ARBA00007837"/>
    </source>
</evidence>
<dbReference type="InterPro" id="IPR024692">
    <property type="entry name" value="PTS_EI"/>
</dbReference>
<dbReference type="PRINTS" id="PR01736">
    <property type="entry name" value="PHPHTRNFRASE"/>
</dbReference>
<evidence type="ECO:0000313" key="24">
    <source>
        <dbReference type="EMBL" id="PXA66451.1"/>
    </source>
</evidence>
<evidence type="ECO:0000256" key="15">
    <source>
        <dbReference type="ARBA" id="ARBA00022842"/>
    </source>
</evidence>
<feature type="binding site" evidence="19">
    <location>
        <position position="293"/>
    </location>
    <ligand>
        <name>phosphoenolpyruvate</name>
        <dbReference type="ChEBI" id="CHEBI:58702"/>
    </ligand>
</feature>
<dbReference type="InterPro" id="IPR036618">
    <property type="entry name" value="PtsI_HPr-bd_sf"/>
</dbReference>
<dbReference type="InterPro" id="IPR006318">
    <property type="entry name" value="PTS_EI-like"/>
</dbReference>
<dbReference type="GO" id="GO:0008965">
    <property type="term" value="F:phosphoenolpyruvate-protein phosphotransferase activity"/>
    <property type="evidence" value="ECO:0007669"/>
    <property type="project" value="UniProtKB-EC"/>
</dbReference>
<dbReference type="EMBL" id="QHLZ01000003">
    <property type="protein sequence ID" value="PXA66451.1"/>
    <property type="molecule type" value="Genomic_DNA"/>
</dbReference>
<evidence type="ECO:0000256" key="17">
    <source>
        <dbReference type="PIRNR" id="PIRNR000732"/>
    </source>
</evidence>
<proteinExistence type="inferred from homology"/>
<comment type="cofactor">
    <cofactor evidence="2 17 20">
        <name>Mg(2+)</name>
        <dbReference type="ChEBI" id="CHEBI:18420"/>
    </cofactor>
</comment>
<evidence type="ECO:0000256" key="20">
    <source>
        <dbReference type="PIRSR" id="PIRSR000732-3"/>
    </source>
</evidence>
<keyword evidence="15 17" id="KW-0460">Magnesium</keyword>
<dbReference type="PROSITE" id="PS00742">
    <property type="entry name" value="PEP_ENZYMES_2"/>
    <property type="match status" value="1"/>
</dbReference>
<keyword evidence="9 17" id="KW-0963">Cytoplasm</keyword>